<dbReference type="Gene3D" id="3.40.50.2000">
    <property type="entry name" value="Glycogen Phosphorylase B"/>
    <property type="match status" value="2"/>
</dbReference>
<dbReference type="InterPro" id="IPR001296">
    <property type="entry name" value="Glyco_trans_1"/>
</dbReference>
<dbReference type="EC" id="2.4.-.-" evidence="3"/>
<evidence type="ECO:0000259" key="2">
    <source>
        <dbReference type="Pfam" id="PF13439"/>
    </source>
</evidence>
<keyword evidence="3" id="KW-0808">Transferase</keyword>
<dbReference type="InterPro" id="IPR050194">
    <property type="entry name" value="Glycosyltransferase_grp1"/>
</dbReference>
<gene>
    <name evidence="3" type="primary">epsF_32</name>
    <name evidence="3" type="ORF">GALL_450800</name>
</gene>
<reference evidence="3" key="1">
    <citation type="submission" date="2016-10" db="EMBL/GenBank/DDBJ databases">
        <title>Sequence of Gallionella enrichment culture.</title>
        <authorList>
            <person name="Poehlein A."/>
            <person name="Muehling M."/>
            <person name="Daniel R."/>
        </authorList>
    </citation>
    <scope>NUCLEOTIDE SEQUENCE</scope>
</reference>
<keyword evidence="3" id="KW-0328">Glycosyltransferase</keyword>
<evidence type="ECO:0000313" key="3">
    <source>
        <dbReference type="EMBL" id="OIQ73283.1"/>
    </source>
</evidence>
<evidence type="ECO:0000259" key="1">
    <source>
        <dbReference type="Pfam" id="PF00534"/>
    </source>
</evidence>
<accession>A0A1J5Q732</accession>
<dbReference type="InterPro" id="IPR028098">
    <property type="entry name" value="Glyco_trans_4-like_N"/>
</dbReference>
<comment type="caution">
    <text evidence="3">The sequence shown here is derived from an EMBL/GenBank/DDBJ whole genome shotgun (WGS) entry which is preliminary data.</text>
</comment>
<feature type="domain" description="Glycosyltransferase subfamily 4-like N-terminal" evidence="2">
    <location>
        <begin position="21"/>
        <end position="179"/>
    </location>
</feature>
<name>A0A1J5Q732_9ZZZZ</name>
<proteinExistence type="predicted"/>
<sequence>MKTSVIKKIKVLHVVPALEAGGIETLLSNILESFDRNKFEFSFITHKGTGLIFEKLISSTNIYVVCPKRVSFFEHVKGFLRVINRNKFDIIHIHQGNSSLVSLLLAWFSCIKIRIVHCHSCDAYNSFFNKIKFRINSNLINLLGTTFVACSNEAAVNQFGERLVIKNKVWIMKNAINLEQFHHDSKVAIKYRNELHIKEKYIIGMIARFSLEKNHDFSLSVFEEIARLSEDFHFVFIGDGVLLDSFKVRVSHSSISEKITFLGNRDDVAGLLSVFDAILIPSLSEGFGIVAVEAQACGIMCFVANNLSRDICLTDLVRYLSLDAGPEYWCNEILRSLPYKKYDRTDELKLAGFEIRDTANLLMKYYYKQILKYGK</sequence>
<dbReference type="EMBL" id="MLJW01002926">
    <property type="protein sequence ID" value="OIQ73283.1"/>
    <property type="molecule type" value="Genomic_DNA"/>
</dbReference>
<dbReference type="SUPFAM" id="SSF53756">
    <property type="entry name" value="UDP-Glycosyltransferase/glycogen phosphorylase"/>
    <property type="match status" value="1"/>
</dbReference>
<feature type="domain" description="Glycosyl transferase family 1" evidence="1">
    <location>
        <begin position="192"/>
        <end position="305"/>
    </location>
</feature>
<protein>
    <submittedName>
        <fullName evidence="3">Putative glycosyltransferase EpsF</fullName>
        <ecNumber evidence="3">2.4.-.-</ecNumber>
    </submittedName>
</protein>
<dbReference type="AlphaFoldDB" id="A0A1J5Q732"/>
<dbReference type="GO" id="GO:0016757">
    <property type="term" value="F:glycosyltransferase activity"/>
    <property type="evidence" value="ECO:0007669"/>
    <property type="project" value="UniProtKB-KW"/>
</dbReference>
<organism evidence="3">
    <name type="scientific">mine drainage metagenome</name>
    <dbReference type="NCBI Taxonomy" id="410659"/>
    <lineage>
        <taxon>unclassified sequences</taxon>
        <taxon>metagenomes</taxon>
        <taxon>ecological metagenomes</taxon>
    </lineage>
</organism>
<dbReference type="Pfam" id="PF13439">
    <property type="entry name" value="Glyco_transf_4"/>
    <property type="match status" value="1"/>
</dbReference>
<dbReference type="Pfam" id="PF00534">
    <property type="entry name" value="Glycos_transf_1"/>
    <property type="match status" value="1"/>
</dbReference>
<dbReference type="PANTHER" id="PTHR45947">
    <property type="entry name" value="SULFOQUINOVOSYL TRANSFERASE SQD2"/>
    <property type="match status" value="1"/>
</dbReference>
<dbReference type="PANTHER" id="PTHR45947:SF3">
    <property type="entry name" value="SULFOQUINOVOSYL TRANSFERASE SQD2"/>
    <property type="match status" value="1"/>
</dbReference>